<gene>
    <name evidence="3" type="ORF">ACFODK_09195</name>
</gene>
<dbReference type="InterPro" id="IPR010093">
    <property type="entry name" value="SinI_DNA-bd"/>
</dbReference>
<evidence type="ECO:0000313" key="3">
    <source>
        <dbReference type="EMBL" id="MFC3101064.1"/>
    </source>
</evidence>
<feature type="domain" description="Helix-turn-helix" evidence="2">
    <location>
        <begin position="27"/>
        <end position="72"/>
    </location>
</feature>
<evidence type="ECO:0000256" key="1">
    <source>
        <dbReference type="SAM" id="MobiDB-lite"/>
    </source>
</evidence>
<dbReference type="Pfam" id="PF12728">
    <property type="entry name" value="HTH_17"/>
    <property type="match status" value="1"/>
</dbReference>
<organism evidence="3 4">
    <name type="scientific">Alteraurantiacibacter lauratis</name>
    <dbReference type="NCBI Taxonomy" id="2054627"/>
    <lineage>
        <taxon>Bacteria</taxon>
        <taxon>Pseudomonadati</taxon>
        <taxon>Pseudomonadota</taxon>
        <taxon>Alphaproteobacteria</taxon>
        <taxon>Sphingomonadales</taxon>
        <taxon>Erythrobacteraceae</taxon>
        <taxon>Alteraurantiacibacter</taxon>
    </lineage>
</organism>
<feature type="region of interest" description="Disordered" evidence="1">
    <location>
        <begin position="1"/>
        <end position="23"/>
    </location>
</feature>
<dbReference type="NCBIfam" id="TIGR01764">
    <property type="entry name" value="excise"/>
    <property type="match status" value="1"/>
</dbReference>
<protein>
    <submittedName>
        <fullName evidence="3">Helix-turn-helix domain-containing protein</fullName>
    </submittedName>
</protein>
<name>A0ABV7EEC1_9SPHN</name>
<dbReference type="InterPro" id="IPR009061">
    <property type="entry name" value="DNA-bd_dom_put_sf"/>
</dbReference>
<keyword evidence="4" id="KW-1185">Reference proteome</keyword>
<comment type="caution">
    <text evidence="3">The sequence shown here is derived from an EMBL/GenBank/DDBJ whole genome shotgun (WGS) entry which is preliminary data.</text>
</comment>
<dbReference type="SUPFAM" id="SSF46955">
    <property type="entry name" value="Putative DNA-binding domain"/>
    <property type="match status" value="1"/>
</dbReference>
<dbReference type="EMBL" id="JBHRSU010000029">
    <property type="protein sequence ID" value="MFC3101064.1"/>
    <property type="molecule type" value="Genomic_DNA"/>
</dbReference>
<accession>A0ABV7EEC1</accession>
<feature type="compositionally biased region" description="Basic residues" evidence="1">
    <location>
        <begin position="1"/>
        <end position="10"/>
    </location>
</feature>
<evidence type="ECO:0000313" key="4">
    <source>
        <dbReference type="Proteomes" id="UP001595378"/>
    </source>
</evidence>
<feature type="compositionally biased region" description="Low complexity" evidence="1">
    <location>
        <begin position="11"/>
        <end position="21"/>
    </location>
</feature>
<reference evidence="4" key="1">
    <citation type="journal article" date="2019" name="Int. J. Syst. Evol. Microbiol.">
        <title>The Global Catalogue of Microorganisms (GCM) 10K type strain sequencing project: providing services to taxonomists for standard genome sequencing and annotation.</title>
        <authorList>
            <consortium name="The Broad Institute Genomics Platform"/>
            <consortium name="The Broad Institute Genome Sequencing Center for Infectious Disease"/>
            <person name="Wu L."/>
            <person name="Ma J."/>
        </authorList>
    </citation>
    <scope>NUCLEOTIDE SEQUENCE [LARGE SCALE GENOMIC DNA]</scope>
    <source>
        <strain evidence="4">KCTC 52606</strain>
    </source>
</reference>
<dbReference type="RefSeq" id="WP_336919855.1">
    <property type="nucleotide sequence ID" value="NZ_JBANRN010000012.1"/>
</dbReference>
<evidence type="ECO:0000259" key="2">
    <source>
        <dbReference type="Pfam" id="PF12728"/>
    </source>
</evidence>
<proteinExistence type="predicted"/>
<dbReference type="Proteomes" id="UP001595378">
    <property type="component" value="Unassembled WGS sequence"/>
</dbReference>
<sequence>MPFKLKKKPTAPKTKPTAPSAKKPKEFFTVAELAVRWSVSERQVRRWIEEEKLIAHHFGRAVRISAANVALYEASCAVGV</sequence>
<dbReference type="InterPro" id="IPR041657">
    <property type="entry name" value="HTH_17"/>
</dbReference>